<dbReference type="Gene3D" id="2.60.40.10">
    <property type="entry name" value="Immunoglobulins"/>
    <property type="match status" value="1"/>
</dbReference>
<dbReference type="InterPro" id="IPR013783">
    <property type="entry name" value="Ig-like_fold"/>
</dbReference>
<keyword evidence="3" id="KW-1280">Immunoglobulin</keyword>
<dbReference type="SMART" id="SM00406">
    <property type="entry name" value="IGv"/>
    <property type="match status" value="1"/>
</dbReference>
<keyword evidence="1" id="KW-0391">Immunity</keyword>
<reference evidence="5" key="1">
    <citation type="submission" date="2025-08" db="UniProtKB">
        <authorList>
            <consortium name="Ensembl"/>
        </authorList>
    </citation>
    <scope>IDENTIFICATION</scope>
</reference>
<reference evidence="5" key="2">
    <citation type="submission" date="2025-09" db="UniProtKB">
        <authorList>
            <consortium name="Ensembl"/>
        </authorList>
    </citation>
    <scope>IDENTIFICATION</scope>
</reference>
<dbReference type="Pfam" id="PF07686">
    <property type="entry name" value="V-set"/>
    <property type="match status" value="1"/>
</dbReference>
<evidence type="ECO:0000256" key="1">
    <source>
        <dbReference type="ARBA" id="ARBA00022859"/>
    </source>
</evidence>
<evidence type="ECO:0000313" key="6">
    <source>
        <dbReference type="Proteomes" id="UP000694390"/>
    </source>
</evidence>
<dbReference type="GO" id="GO:0002250">
    <property type="term" value="P:adaptive immune response"/>
    <property type="evidence" value="ECO:0007669"/>
    <property type="project" value="UniProtKB-KW"/>
</dbReference>
<evidence type="ECO:0000313" key="5">
    <source>
        <dbReference type="Ensembl" id="ENSGEVP00005029934.1"/>
    </source>
</evidence>
<evidence type="ECO:0000256" key="2">
    <source>
        <dbReference type="ARBA" id="ARBA00023130"/>
    </source>
</evidence>
<organism evidence="5 6">
    <name type="scientific">Gopherus evgoodei</name>
    <name type="common">Goodes thornscrub tortoise</name>
    <dbReference type="NCBI Taxonomy" id="1825980"/>
    <lineage>
        <taxon>Eukaryota</taxon>
        <taxon>Metazoa</taxon>
        <taxon>Chordata</taxon>
        <taxon>Craniata</taxon>
        <taxon>Vertebrata</taxon>
        <taxon>Euteleostomi</taxon>
        <taxon>Archelosauria</taxon>
        <taxon>Testudinata</taxon>
        <taxon>Testudines</taxon>
        <taxon>Cryptodira</taxon>
        <taxon>Durocryptodira</taxon>
        <taxon>Testudinoidea</taxon>
        <taxon>Testudinidae</taxon>
        <taxon>Gopherus</taxon>
    </lineage>
</organism>
<dbReference type="GO" id="GO:0005576">
    <property type="term" value="C:extracellular region"/>
    <property type="evidence" value="ECO:0007669"/>
    <property type="project" value="UniProtKB-ARBA"/>
</dbReference>
<dbReference type="PROSITE" id="PS50835">
    <property type="entry name" value="IG_LIKE"/>
    <property type="match status" value="1"/>
</dbReference>
<dbReference type="InterPro" id="IPR036179">
    <property type="entry name" value="Ig-like_dom_sf"/>
</dbReference>
<protein>
    <recommendedName>
        <fullName evidence="4">Ig-like domain-containing protein</fullName>
    </recommendedName>
</protein>
<proteinExistence type="predicted"/>
<dbReference type="InterPro" id="IPR007110">
    <property type="entry name" value="Ig-like_dom"/>
</dbReference>
<dbReference type="GO" id="GO:0019814">
    <property type="term" value="C:immunoglobulin complex"/>
    <property type="evidence" value="ECO:0007669"/>
    <property type="project" value="UniProtKB-KW"/>
</dbReference>
<accession>A0A8C5F332</accession>
<dbReference type="InterPro" id="IPR013106">
    <property type="entry name" value="Ig_V-set"/>
</dbReference>
<dbReference type="InterPro" id="IPR050199">
    <property type="entry name" value="IgHV"/>
</dbReference>
<keyword evidence="2" id="KW-1064">Adaptive immunity</keyword>
<dbReference type="AlphaFoldDB" id="A0A8C5F332"/>
<name>A0A8C5F332_9SAUR</name>
<dbReference type="Proteomes" id="UP000694390">
    <property type="component" value="Unassembled WGS sequence"/>
</dbReference>
<dbReference type="Ensembl" id="ENSGEVT00005031431.1">
    <property type="protein sequence ID" value="ENSGEVP00005029934.1"/>
    <property type="gene ID" value="ENSGEVG00005020898.1"/>
</dbReference>
<feature type="domain" description="Ig-like" evidence="4">
    <location>
        <begin position="4"/>
        <end position="116"/>
    </location>
</feature>
<dbReference type="SUPFAM" id="SSF48726">
    <property type="entry name" value="Immunoglobulin"/>
    <property type="match status" value="1"/>
</dbReference>
<evidence type="ECO:0000259" key="4">
    <source>
        <dbReference type="PROSITE" id="PS50835"/>
    </source>
</evidence>
<sequence length="127" mass="14449">IETPESHNLSLSQGNELVIPVSGSLSPTCAVSDSALSTGEDWWHWIRQPPGKGLLWLRGTNKITTWLLLYLPLKHVHFMQTRHLGFLFRNTSRNGYYLSLNSLTTEDTATYHCAANKYYHPTVMHPI</sequence>
<keyword evidence="6" id="KW-1185">Reference proteome</keyword>
<evidence type="ECO:0000256" key="3">
    <source>
        <dbReference type="ARBA" id="ARBA00043265"/>
    </source>
</evidence>
<dbReference type="PANTHER" id="PTHR23266">
    <property type="entry name" value="IMMUNOGLOBULIN HEAVY CHAIN"/>
    <property type="match status" value="1"/>
</dbReference>